<dbReference type="PROSITE" id="PS51038">
    <property type="entry name" value="BAH"/>
    <property type="match status" value="1"/>
</dbReference>
<evidence type="ECO:0000256" key="9">
    <source>
        <dbReference type="SAM" id="MobiDB-lite"/>
    </source>
</evidence>
<proteinExistence type="inferred from homology"/>
<dbReference type="EMBL" id="NAJN01001785">
    <property type="protein sequence ID" value="TKA61222.1"/>
    <property type="molecule type" value="Genomic_DNA"/>
</dbReference>
<dbReference type="Pfam" id="PF25423">
    <property type="entry name" value="DUF7893"/>
    <property type="match status" value="1"/>
</dbReference>
<dbReference type="InterPro" id="IPR057215">
    <property type="entry name" value="DUF7893"/>
</dbReference>
<dbReference type="InterPro" id="IPR050390">
    <property type="entry name" value="C5-Methyltransferase"/>
</dbReference>
<dbReference type="OrthoDB" id="5376140at2759"/>
<evidence type="ECO:0000256" key="2">
    <source>
        <dbReference type="ARBA" id="ARBA00011975"/>
    </source>
</evidence>
<evidence type="ECO:0000256" key="6">
    <source>
        <dbReference type="ARBA" id="ARBA00023125"/>
    </source>
</evidence>
<evidence type="ECO:0000259" key="10">
    <source>
        <dbReference type="PROSITE" id="PS51038"/>
    </source>
</evidence>
<keyword evidence="4 8" id="KW-0808">Transferase</keyword>
<keyword evidence="7" id="KW-0539">Nucleus</keyword>
<dbReference type="InterPro" id="IPR001025">
    <property type="entry name" value="BAH_dom"/>
</dbReference>
<dbReference type="InterPro" id="IPR029063">
    <property type="entry name" value="SAM-dependent_MTases_sf"/>
</dbReference>
<dbReference type="Proteomes" id="UP000308768">
    <property type="component" value="Unassembled WGS sequence"/>
</dbReference>
<dbReference type="GO" id="GO:0044027">
    <property type="term" value="P:negative regulation of gene expression via chromosomal CpG island methylation"/>
    <property type="evidence" value="ECO:0007669"/>
    <property type="project" value="TreeGrafter"/>
</dbReference>
<sequence>MPPLLDEFEDAWTDCSFSCASFEVSQDSPDSQDVPPAATRTTLTLLHKASAKRVAVEPNPDYSSTSTYSESDDAPVRPQLKRQKLTIELNEEDQAACEITEAVAASEDLSTEDFGSPWTGPRVRLRSCSVLPSELVYPKSHYEGWTASLPVHPEKAAIYDLLHEWKQLQLSLPEEDRSEYVVFRLSDFSIYGSSTSNSRWDYSFEFVPLQNLKTKGGADKLLFDGILSVGSVHRYVEKVPFEILAVEGYDELSWHTVEGKIFFQSHKGRIESIWYRLAEPAHEYRRYFEPYFWIANLAKHFLDYLFAEPDLTLNHFCTQFYDWLVLQHGDDESFNQWLARYGKTDFRAAIVANVLYLKKEFWSIAECPQRYEIWNEIDHQNLKAITEERLKETTTIVTPYVNDCFAGMYFAKCLKPCFSLDSKVTAAREARRKALGFSFNEDPRSISRTEGVQIYRRKHLSRQPSSSEDPLHLPRPLRVLKGEVVGVNRDKLSSWKDQEPIWYAYVQDVRLNKKGKEVLDVVWLYRPADTTLGKERYPFDKELFFSDHCACGRKALPVSEVVCKINVEWFPRNGKSRADYFVRQKYRTDKELGAFDFVSLKNTDFTCECESVQKSALEAVMEKFIKGDTVLVVQRKGATSELEPVVIVDFVLEKEQVVVRRLKRAARDLKDERAWPNELVWTNQTYSIHATDVERKCHVRFYSKEDVARRRIPAPYERDGQVDCFYITSWLVHRKNKIEHKELSGPFPASLNQGFDPTRPPPRKPLKGIALYCGGGNFDRGLEEGGAVKIHYAVDWNKDAIHSYRANIAEPDKVHLFHGSVNDYLSQAIQGSNRPEIATIGDVEFVSAGNPCTGFSSLQPDKQSTKSLRDASMVASVASFIDFYRPQYAVMENVPQMTAPVDKGKQNVFSRLLCALVGMGYQVQQFNLDAWSFGSAQSRSRLFIAIAAPGLKPLPHPVLTHAHPPGTGRRCLGRAVNGVPFGTRRVEPTAFTFVTASEATADLPHITDSHVQTCISSPDHRTSRDPERWLTRNLIAMVPRYPLKQNFVRAVQRGYMAQPQREMHDWRNPFQRDPNMRSWSRANPHSLFQTISTACRPRDAFHGRVLHWEEHRLLTIMEARRAQGFLDHEVIVGLPSSRWRIVGNSVARPVALGLGMSIREAWLGNAPDDRGSKRAEPRVVVEVRDASTEVELALEAGSRSVAPSPYQALPKDVYAVKLPIKRLHRGA</sequence>
<evidence type="ECO:0000256" key="1">
    <source>
        <dbReference type="ARBA" id="ARBA00004123"/>
    </source>
</evidence>
<evidence type="ECO:0000256" key="8">
    <source>
        <dbReference type="PROSITE-ProRule" id="PRU01016"/>
    </source>
</evidence>
<dbReference type="GO" id="GO:0003886">
    <property type="term" value="F:DNA (cytosine-5-)-methyltransferase activity"/>
    <property type="evidence" value="ECO:0007669"/>
    <property type="project" value="UniProtKB-EC"/>
</dbReference>
<dbReference type="InterPro" id="IPR043151">
    <property type="entry name" value="BAH_sf"/>
</dbReference>
<dbReference type="SUPFAM" id="SSF53335">
    <property type="entry name" value="S-adenosyl-L-methionine-dependent methyltransferases"/>
    <property type="match status" value="1"/>
</dbReference>
<dbReference type="PANTHER" id="PTHR10629:SF54">
    <property type="entry name" value="DNA METHYLTRANSFERASE DIM-2"/>
    <property type="match status" value="1"/>
</dbReference>
<gene>
    <name evidence="11" type="ORF">B0A49_08999</name>
</gene>
<dbReference type="EC" id="2.1.1.37" evidence="2"/>
<keyword evidence="12" id="KW-1185">Reference proteome</keyword>
<evidence type="ECO:0000313" key="12">
    <source>
        <dbReference type="Proteomes" id="UP000308768"/>
    </source>
</evidence>
<dbReference type="PROSITE" id="PS51679">
    <property type="entry name" value="SAM_MT_C5"/>
    <property type="match status" value="1"/>
</dbReference>
<evidence type="ECO:0000256" key="3">
    <source>
        <dbReference type="ARBA" id="ARBA00022603"/>
    </source>
</evidence>
<dbReference type="Gene3D" id="2.30.30.490">
    <property type="match status" value="1"/>
</dbReference>
<protein>
    <recommendedName>
        <fullName evidence="2">DNA (cytosine-5-)-methyltransferase</fullName>
        <ecNumber evidence="2">2.1.1.37</ecNumber>
    </recommendedName>
</protein>
<organism evidence="11 12">
    <name type="scientific">Cryomyces minteri</name>
    <dbReference type="NCBI Taxonomy" id="331657"/>
    <lineage>
        <taxon>Eukaryota</taxon>
        <taxon>Fungi</taxon>
        <taxon>Dikarya</taxon>
        <taxon>Ascomycota</taxon>
        <taxon>Pezizomycotina</taxon>
        <taxon>Dothideomycetes</taxon>
        <taxon>Dothideomycetes incertae sedis</taxon>
        <taxon>Cryomyces</taxon>
    </lineage>
</organism>
<dbReference type="GO" id="GO:0005634">
    <property type="term" value="C:nucleus"/>
    <property type="evidence" value="ECO:0007669"/>
    <property type="project" value="UniProtKB-SubCell"/>
</dbReference>
<dbReference type="PANTHER" id="PTHR10629">
    <property type="entry name" value="CYTOSINE-SPECIFIC METHYLTRANSFERASE"/>
    <property type="match status" value="1"/>
</dbReference>
<keyword evidence="5 8" id="KW-0949">S-adenosyl-L-methionine</keyword>
<keyword evidence="3 8" id="KW-0489">Methyltransferase</keyword>
<keyword evidence="6" id="KW-0238">DNA-binding</keyword>
<dbReference type="GO" id="GO:0003677">
    <property type="term" value="F:DNA binding"/>
    <property type="evidence" value="ECO:0007669"/>
    <property type="project" value="UniProtKB-KW"/>
</dbReference>
<evidence type="ECO:0000313" key="11">
    <source>
        <dbReference type="EMBL" id="TKA61222.1"/>
    </source>
</evidence>
<feature type="region of interest" description="Disordered" evidence="9">
    <location>
        <begin position="54"/>
        <end position="75"/>
    </location>
</feature>
<comment type="similarity">
    <text evidence="8">Belongs to the class I-like SAM-binding methyltransferase superfamily. C5-methyltransferase family.</text>
</comment>
<accession>A0A4U0WEL7</accession>
<dbReference type="Pfam" id="PF00145">
    <property type="entry name" value="DNA_methylase"/>
    <property type="match status" value="1"/>
</dbReference>
<comment type="subcellular location">
    <subcellularLocation>
        <location evidence="1">Nucleus</location>
    </subcellularLocation>
</comment>
<dbReference type="Gene3D" id="3.90.120.10">
    <property type="entry name" value="DNA Methylase, subunit A, domain 2"/>
    <property type="match status" value="1"/>
</dbReference>
<dbReference type="PRINTS" id="PR00105">
    <property type="entry name" value="C5METTRFRASE"/>
</dbReference>
<dbReference type="InterPro" id="IPR001525">
    <property type="entry name" value="C5_MeTfrase"/>
</dbReference>
<name>A0A4U0WEL7_9PEZI</name>
<dbReference type="Gene3D" id="3.40.50.150">
    <property type="entry name" value="Vaccinia Virus protein VP39"/>
    <property type="match status" value="1"/>
</dbReference>
<feature type="active site" evidence="8">
    <location>
        <position position="852"/>
    </location>
</feature>
<reference evidence="11 12" key="1">
    <citation type="submission" date="2017-03" db="EMBL/GenBank/DDBJ databases">
        <title>Genomes of endolithic fungi from Antarctica.</title>
        <authorList>
            <person name="Coleine C."/>
            <person name="Masonjones S."/>
            <person name="Stajich J.E."/>
        </authorList>
    </citation>
    <scope>NUCLEOTIDE SEQUENCE [LARGE SCALE GENOMIC DNA]</scope>
    <source>
        <strain evidence="11 12">CCFEE 5187</strain>
    </source>
</reference>
<dbReference type="AlphaFoldDB" id="A0A4U0WEL7"/>
<evidence type="ECO:0000256" key="7">
    <source>
        <dbReference type="ARBA" id="ARBA00023242"/>
    </source>
</evidence>
<dbReference type="GO" id="GO:0003682">
    <property type="term" value="F:chromatin binding"/>
    <property type="evidence" value="ECO:0007669"/>
    <property type="project" value="InterPro"/>
</dbReference>
<comment type="caution">
    <text evidence="11">The sequence shown here is derived from an EMBL/GenBank/DDBJ whole genome shotgun (WGS) entry which is preliminary data.</text>
</comment>
<dbReference type="STRING" id="331657.A0A4U0WEL7"/>
<dbReference type="GO" id="GO:0032259">
    <property type="term" value="P:methylation"/>
    <property type="evidence" value="ECO:0007669"/>
    <property type="project" value="UniProtKB-KW"/>
</dbReference>
<feature type="domain" description="BAH" evidence="10">
    <location>
        <begin position="477"/>
        <end position="599"/>
    </location>
</feature>
<evidence type="ECO:0000256" key="5">
    <source>
        <dbReference type="ARBA" id="ARBA00022691"/>
    </source>
</evidence>
<evidence type="ECO:0000256" key="4">
    <source>
        <dbReference type="ARBA" id="ARBA00022679"/>
    </source>
</evidence>